<evidence type="ECO:0000313" key="6">
    <source>
        <dbReference type="Proteomes" id="UP000001542"/>
    </source>
</evidence>
<dbReference type="AlphaFoldDB" id="A2DJA2"/>
<keyword evidence="6" id="KW-1185">Reference proteome</keyword>
<proteinExistence type="predicted"/>
<dbReference type="Pfam" id="PF00443">
    <property type="entry name" value="UCH"/>
    <property type="match status" value="1"/>
</dbReference>
<reference evidence="5" key="2">
    <citation type="journal article" date="2007" name="Science">
        <title>Draft genome sequence of the sexually transmitted pathogen Trichomonas vaginalis.</title>
        <authorList>
            <person name="Carlton J.M."/>
            <person name="Hirt R.P."/>
            <person name="Silva J.C."/>
            <person name="Delcher A.L."/>
            <person name="Schatz M."/>
            <person name="Zhao Q."/>
            <person name="Wortman J.R."/>
            <person name="Bidwell S.L."/>
            <person name="Alsmark U.C.M."/>
            <person name="Besteiro S."/>
            <person name="Sicheritz-Ponten T."/>
            <person name="Noel C.J."/>
            <person name="Dacks J.B."/>
            <person name="Foster P.G."/>
            <person name="Simillion C."/>
            <person name="Van de Peer Y."/>
            <person name="Miranda-Saavedra D."/>
            <person name="Barton G.J."/>
            <person name="Westrop G.D."/>
            <person name="Mueller S."/>
            <person name="Dessi D."/>
            <person name="Fiori P.L."/>
            <person name="Ren Q."/>
            <person name="Paulsen I."/>
            <person name="Zhang H."/>
            <person name="Bastida-Corcuera F.D."/>
            <person name="Simoes-Barbosa A."/>
            <person name="Brown M.T."/>
            <person name="Hayes R.D."/>
            <person name="Mukherjee M."/>
            <person name="Okumura C.Y."/>
            <person name="Schneider R."/>
            <person name="Smith A.J."/>
            <person name="Vanacova S."/>
            <person name="Villalvazo M."/>
            <person name="Haas B.J."/>
            <person name="Pertea M."/>
            <person name="Feldblyum T.V."/>
            <person name="Utterback T.R."/>
            <person name="Shu C.L."/>
            <person name="Osoegawa K."/>
            <person name="de Jong P.J."/>
            <person name="Hrdy I."/>
            <person name="Horvathova L."/>
            <person name="Zubacova Z."/>
            <person name="Dolezal P."/>
            <person name="Malik S.B."/>
            <person name="Logsdon J.M. Jr."/>
            <person name="Henze K."/>
            <person name="Gupta A."/>
            <person name="Wang C.C."/>
            <person name="Dunne R.L."/>
            <person name="Upcroft J.A."/>
            <person name="Upcroft P."/>
            <person name="White O."/>
            <person name="Salzberg S.L."/>
            <person name="Tang P."/>
            <person name="Chiu C.-H."/>
            <person name="Lee Y.-S."/>
            <person name="Embley T.M."/>
            <person name="Coombs G.H."/>
            <person name="Mottram J.C."/>
            <person name="Tachezy J."/>
            <person name="Fraser-Liggett C.M."/>
            <person name="Johnson P.J."/>
        </authorList>
    </citation>
    <scope>NUCLEOTIDE SEQUENCE [LARGE SCALE GENOMIC DNA]</scope>
    <source>
        <strain evidence="5">G3</strain>
    </source>
</reference>
<dbReference type="InterPro" id="IPR027806">
    <property type="entry name" value="HARBI1_dom"/>
</dbReference>
<dbReference type="InterPro" id="IPR050164">
    <property type="entry name" value="Peptidase_C19"/>
</dbReference>
<name>A2DJA2_TRIV3</name>
<dbReference type="GO" id="GO:0046872">
    <property type="term" value="F:metal ion binding"/>
    <property type="evidence" value="ECO:0007669"/>
    <property type="project" value="UniProtKB-KW"/>
</dbReference>
<feature type="compositionally biased region" description="Basic and acidic residues" evidence="3">
    <location>
        <begin position="352"/>
        <end position="364"/>
    </location>
</feature>
<dbReference type="OrthoDB" id="2668416at2759"/>
<dbReference type="GO" id="GO:0016579">
    <property type="term" value="P:protein deubiquitination"/>
    <property type="evidence" value="ECO:0007669"/>
    <property type="project" value="InterPro"/>
</dbReference>
<dbReference type="EMBL" id="DS113207">
    <property type="protein sequence ID" value="EAY19489.1"/>
    <property type="molecule type" value="Genomic_DNA"/>
</dbReference>
<dbReference type="SMR" id="A2DJA2"/>
<protein>
    <submittedName>
        <fullName evidence="5">Clan CA, family C19, ubiquitin hydrolase-like cysteine peptidase</fullName>
    </submittedName>
</protein>
<evidence type="ECO:0000313" key="5">
    <source>
        <dbReference type="EMBL" id="EAY19489.1"/>
    </source>
</evidence>
<evidence type="ECO:0000256" key="1">
    <source>
        <dbReference type="ARBA" id="ARBA00001968"/>
    </source>
</evidence>
<dbReference type="VEuPathDB" id="TrichDB:TVAGG3_0543810"/>
<dbReference type="Pfam" id="PF13359">
    <property type="entry name" value="DDE_Tnp_4"/>
    <property type="match status" value="1"/>
</dbReference>
<evidence type="ECO:0000259" key="4">
    <source>
        <dbReference type="PROSITE" id="PS50235"/>
    </source>
</evidence>
<gene>
    <name evidence="5" type="ORF">TVAG_136200</name>
</gene>
<dbReference type="InterPro" id="IPR001394">
    <property type="entry name" value="Peptidase_C19_UCH"/>
</dbReference>
<sequence length="694" mass="78968">MEYTDDSEFLDDIQKSKTRSKEIVRMQMHLAYLDESEPASEDENQAPANAEEFKVVRKFSLQKFLEAHPILNVKDLCNFSLDQLLYLVDVVREHEFSSRRGRKNGCDPLDALFLTLTYYCTYLPLQKMSGIVSLKQSYLSKIINKTTNRMFPIFIAEFIPKQYSPCDKEFDNFPTCVAAVDSSTIPFTIPLDLAERKSSWDAKNHCNGMKVQVLVNPLGQVIHMNTSFLASVHDKKVFDLSGASDFLHVQRGVESVALGLLADRGYIGIQKYHPTAVIMQRGDDEEVTKRNNAIAHDRQIVERRFARDKSNWSVLAIGYRGEKGNLPLIVQGLFALDNYHIDSTPLSEKDNCDFPCTPKDEKEAAATPEPNGSGSPMPKPRCVPKDLYLQTPETPMKIPSPLAGYEKIDKILVKRTQNAIYNIETKMSIPGLHNEGATCHVNAVLQVLFYVNTFRKDVMEHLGDVEYTPVKALAEIYDQMLHYRHKEYTISCSQFITTLGKQYFQQQDADDTFQKIVHDVTESANKPDIAVTFQYQTETPDESFYSVSLHIPLGAAGIDQGIKQMCTDDSHINEISTFLWVDVQRNWSDPNVFFDKFEIKKNYKTQLSDGTYVFKIHSIIAYHQGHFVAFVNKGRVWFMLDDEITYIVPDGLIKGLQGGDVGSDLWSYLGGVKWLAKCVIYRKHKFYGVGDDDD</sequence>
<reference evidence="5" key="1">
    <citation type="submission" date="2006-10" db="EMBL/GenBank/DDBJ databases">
        <authorList>
            <person name="Amadeo P."/>
            <person name="Zhao Q."/>
            <person name="Wortman J."/>
            <person name="Fraser-Liggett C."/>
            <person name="Carlton J."/>
        </authorList>
    </citation>
    <scope>NUCLEOTIDE SEQUENCE</scope>
    <source>
        <strain evidence="5">G3</strain>
    </source>
</reference>
<dbReference type="PANTHER" id="PTHR24006:SF882">
    <property type="entry name" value="USP DOMAIN-CONTAINING PROTEIN"/>
    <property type="match status" value="1"/>
</dbReference>
<dbReference type="Gene3D" id="3.90.70.10">
    <property type="entry name" value="Cysteine proteinases"/>
    <property type="match status" value="1"/>
</dbReference>
<keyword evidence="2" id="KW-0479">Metal-binding</keyword>
<dbReference type="InterPro" id="IPR038765">
    <property type="entry name" value="Papain-like_cys_pep_sf"/>
</dbReference>
<evidence type="ECO:0000256" key="2">
    <source>
        <dbReference type="ARBA" id="ARBA00022723"/>
    </source>
</evidence>
<keyword evidence="5" id="KW-0378">Hydrolase</keyword>
<evidence type="ECO:0000256" key="3">
    <source>
        <dbReference type="SAM" id="MobiDB-lite"/>
    </source>
</evidence>
<organism evidence="5 6">
    <name type="scientific">Trichomonas vaginalis (strain ATCC PRA-98 / G3)</name>
    <dbReference type="NCBI Taxonomy" id="412133"/>
    <lineage>
        <taxon>Eukaryota</taxon>
        <taxon>Metamonada</taxon>
        <taxon>Parabasalia</taxon>
        <taxon>Trichomonadida</taxon>
        <taxon>Trichomonadidae</taxon>
        <taxon>Trichomonas</taxon>
    </lineage>
</organism>
<dbReference type="InterPro" id="IPR028889">
    <property type="entry name" value="USP"/>
</dbReference>
<dbReference type="KEGG" id="tva:5465017"/>
<dbReference type="PROSITE" id="PS50235">
    <property type="entry name" value="USP_3"/>
    <property type="match status" value="1"/>
</dbReference>
<feature type="region of interest" description="Disordered" evidence="3">
    <location>
        <begin position="352"/>
        <end position="383"/>
    </location>
</feature>
<dbReference type="Proteomes" id="UP000001542">
    <property type="component" value="Unassembled WGS sequence"/>
</dbReference>
<dbReference type="GO" id="GO:0004843">
    <property type="term" value="F:cysteine-type deubiquitinase activity"/>
    <property type="evidence" value="ECO:0007669"/>
    <property type="project" value="InterPro"/>
</dbReference>
<feature type="domain" description="USP" evidence="4">
    <location>
        <begin position="430"/>
        <end position="684"/>
    </location>
</feature>
<dbReference type="InParanoid" id="A2DJA2"/>
<dbReference type="PANTHER" id="PTHR24006">
    <property type="entry name" value="UBIQUITIN CARBOXYL-TERMINAL HYDROLASE"/>
    <property type="match status" value="1"/>
</dbReference>
<comment type="cofactor">
    <cofactor evidence="1">
        <name>a divalent metal cation</name>
        <dbReference type="ChEBI" id="CHEBI:60240"/>
    </cofactor>
</comment>
<dbReference type="STRING" id="5722.A2DJA2"/>
<dbReference type="FunFam" id="3.90.70.10:FF:000223">
    <property type="entry name" value="Clan CA, family C19, ubiquitin hydrolase-like cysteine peptidase"/>
    <property type="match status" value="1"/>
</dbReference>
<accession>A2DJA2</accession>
<dbReference type="VEuPathDB" id="TrichDB:TVAG_TEG_DS113207_2_1"/>
<dbReference type="SUPFAM" id="SSF54001">
    <property type="entry name" value="Cysteine proteinases"/>
    <property type="match status" value="1"/>
</dbReference>